<reference evidence="1 2" key="1">
    <citation type="submission" date="2021-03" db="EMBL/GenBank/DDBJ databases">
        <title>Sequencing the genomes of 1000 actinobacteria strains.</title>
        <authorList>
            <person name="Klenk H.-P."/>
        </authorList>
    </citation>
    <scope>NUCLEOTIDE SEQUENCE [LARGE SCALE GENOMIC DNA]</scope>
    <source>
        <strain evidence="1 2">DSM 15797</strain>
    </source>
</reference>
<dbReference type="Proteomes" id="UP001296993">
    <property type="component" value="Unassembled WGS sequence"/>
</dbReference>
<gene>
    <name evidence="1" type="ORF">JOF47_003558</name>
</gene>
<evidence type="ECO:0000313" key="2">
    <source>
        <dbReference type="Proteomes" id="UP001296993"/>
    </source>
</evidence>
<dbReference type="EMBL" id="JAGIOF010000001">
    <property type="protein sequence ID" value="MBP2388047.1"/>
    <property type="molecule type" value="Genomic_DNA"/>
</dbReference>
<keyword evidence="2" id="KW-1185">Reference proteome</keyword>
<accession>A0ABS4XHU5</accession>
<comment type="caution">
    <text evidence="1">The sequence shown here is derived from an EMBL/GenBank/DDBJ whole genome shotgun (WGS) entry which is preliminary data.</text>
</comment>
<name>A0ABS4XHU5_9MICC</name>
<dbReference type="RefSeq" id="WP_210000801.1">
    <property type="nucleotide sequence ID" value="NZ_BAAAJY010000001.1"/>
</dbReference>
<organism evidence="1 2">
    <name type="scientific">Paeniglutamicibacter kerguelensis</name>
    <dbReference type="NCBI Taxonomy" id="254788"/>
    <lineage>
        <taxon>Bacteria</taxon>
        <taxon>Bacillati</taxon>
        <taxon>Actinomycetota</taxon>
        <taxon>Actinomycetes</taxon>
        <taxon>Micrococcales</taxon>
        <taxon>Micrococcaceae</taxon>
        <taxon>Paeniglutamicibacter</taxon>
    </lineage>
</organism>
<protein>
    <submittedName>
        <fullName evidence="1">Uncharacterized protein</fullName>
    </submittedName>
</protein>
<proteinExistence type="predicted"/>
<evidence type="ECO:0000313" key="1">
    <source>
        <dbReference type="EMBL" id="MBP2388047.1"/>
    </source>
</evidence>
<sequence>MKLVDALLGGRRGRRLLLEFALESESILLGEDAENPLNTGMYYASYQADPDRGQGVAFFGPGAEAARNTMVTADEVASLLAAVALVPATEGTLRRALFRSVDSARYWQQPDGHDVIAGSEPVRKLLVRVAEHLAGSADAARWMRPASTADQWSVEGESHAGAAPSWPAGEAASAVLASWRTEVENAERRAMPDRFADPSANFSGEWWSMPPAKLRHSTGAFTDGSPVGLWCVEDGFGWDRAETRRLSVLPSARILEITDAQAWAELCREYPLDVTAQKRHDWYRTTGRIGRWTMPDFSQAARDHDGVHLTVAAYLALAGEAIAIDEDSASVIAGWNPDETYWFTDDARHYDAPEAWECADANSGDAAWLRVASIS</sequence>